<accession>A0A0C3DMX3</accession>
<dbReference type="OrthoDB" id="2674423at2759"/>
<evidence type="ECO:0000313" key="3">
    <source>
        <dbReference type="Proteomes" id="UP000053989"/>
    </source>
</evidence>
<protein>
    <submittedName>
        <fullName evidence="2">Uncharacterized protein</fullName>
    </submittedName>
</protein>
<dbReference type="HOGENOM" id="CLU_056977_0_0_1"/>
<proteinExistence type="predicted"/>
<evidence type="ECO:0000256" key="1">
    <source>
        <dbReference type="SAM" id="MobiDB-lite"/>
    </source>
</evidence>
<feature type="region of interest" description="Disordered" evidence="1">
    <location>
        <begin position="1"/>
        <end position="26"/>
    </location>
</feature>
<gene>
    <name evidence="2" type="ORF">SCLCIDRAFT_28862</name>
</gene>
<sequence length="280" mass="30522">MSKHPNADQTVAQAPQPQPTPTLGLSNVAKIFQNLTSKEPSGMAQPNACREALVTKGMKTSKPATSKTSNATTDERKTSAHRQPSSQMFHVSSVAIVTCGLDANGHLKDEPLPQAPAERRPIQINTTWTHKQVTSQIHGWFLQVFAYFDDWWELSTPLDNPQPDWQLLVPGGNGKLELSGAVHPNGIALARFKGCQKSSIADSNLWFGTVTRNPVPKHVFKGWKTMPDIVGTDVETLSDEDHNDGSDDEEILNLSSSIIDLKIGVVAETGNVIRLSLDSN</sequence>
<dbReference type="AlphaFoldDB" id="A0A0C3DMX3"/>
<feature type="compositionally biased region" description="Polar residues" evidence="1">
    <location>
        <begin position="62"/>
        <end position="72"/>
    </location>
</feature>
<reference evidence="3" key="2">
    <citation type="submission" date="2015-01" db="EMBL/GenBank/DDBJ databases">
        <title>Evolutionary Origins and Diversification of the Mycorrhizal Mutualists.</title>
        <authorList>
            <consortium name="DOE Joint Genome Institute"/>
            <consortium name="Mycorrhizal Genomics Consortium"/>
            <person name="Kohler A."/>
            <person name="Kuo A."/>
            <person name="Nagy L.G."/>
            <person name="Floudas D."/>
            <person name="Copeland A."/>
            <person name="Barry K.W."/>
            <person name="Cichocki N."/>
            <person name="Veneault-Fourrey C."/>
            <person name="LaButti K."/>
            <person name="Lindquist E.A."/>
            <person name="Lipzen A."/>
            <person name="Lundell T."/>
            <person name="Morin E."/>
            <person name="Murat C."/>
            <person name="Riley R."/>
            <person name="Ohm R."/>
            <person name="Sun H."/>
            <person name="Tunlid A."/>
            <person name="Henrissat B."/>
            <person name="Grigoriev I.V."/>
            <person name="Hibbett D.S."/>
            <person name="Martin F."/>
        </authorList>
    </citation>
    <scope>NUCLEOTIDE SEQUENCE [LARGE SCALE GENOMIC DNA]</scope>
    <source>
        <strain evidence="3">Foug A</strain>
    </source>
</reference>
<name>A0A0C3DMX3_9AGAM</name>
<keyword evidence="3" id="KW-1185">Reference proteome</keyword>
<feature type="region of interest" description="Disordered" evidence="1">
    <location>
        <begin position="56"/>
        <end position="86"/>
    </location>
</feature>
<reference evidence="2 3" key="1">
    <citation type="submission" date="2014-04" db="EMBL/GenBank/DDBJ databases">
        <authorList>
            <consortium name="DOE Joint Genome Institute"/>
            <person name="Kuo A."/>
            <person name="Kohler A."/>
            <person name="Nagy L.G."/>
            <person name="Floudas D."/>
            <person name="Copeland A."/>
            <person name="Barry K.W."/>
            <person name="Cichocki N."/>
            <person name="Veneault-Fourrey C."/>
            <person name="LaButti K."/>
            <person name="Lindquist E.A."/>
            <person name="Lipzen A."/>
            <person name="Lundell T."/>
            <person name="Morin E."/>
            <person name="Murat C."/>
            <person name="Sun H."/>
            <person name="Tunlid A."/>
            <person name="Henrissat B."/>
            <person name="Grigoriev I.V."/>
            <person name="Hibbett D.S."/>
            <person name="Martin F."/>
            <person name="Nordberg H.P."/>
            <person name="Cantor M.N."/>
            <person name="Hua S.X."/>
        </authorList>
    </citation>
    <scope>NUCLEOTIDE SEQUENCE [LARGE SCALE GENOMIC DNA]</scope>
    <source>
        <strain evidence="2 3">Foug A</strain>
    </source>
</reference>
<dbReference type="InParanoid" id="A0A0C3DMX3"/>
<dbReference type="EMBL" id="KN822101">
    <property type="protein sequence ID" value="KIM57386.1"/>
    <property type="molecule type" value="Genomic_DNA"/>
</dbReference>
<dbReference type="Proteomes" id="UP000053989">
    <property type="component" value="Unassembled WGS sequence"/>
</dbReference>
<evidence type="ECO:0000313" key="2">
    <source>
        <dbReference type="EMBL" id="KIM57386.1"/>
    </source>
</evidence>
<organism evidence="2 3">
    <name type="scientific">Scleroderma citrinum Foug A</name>
    <dbReference type="NCBI Taxonomy" id="1036808"/>
    <lineage>
        <taxon>Eukaryota</taxon>
        <taxon>Fungi</taxon>
        <taxon>Dikarya</taxon>
        <taxon>Basidiomycota</taxon>
        <taxon>Agaricomycotina</taxon>
        <taxon>Agaricomycetes</taxon>
        <taxon>Agaricomycetidae</taxon>
        <taxon>Boletales</taxon>
        <taxon>Sclerodermatineae</taxon>
        <taxon>Sclerodermataceae</taxon>
        <taxon>Scleroderma</taxon>
    </lineage>
</organism>